<evidence type="ECO:0000313" key="2">
    <source>
        <dbReference type="EMBL" id="TGZ37656.1"/>
    </source>
</evidence>
<reference evidence="2 3" key="1">
    <citation type="journal article" date="2019" name="Philos. Trans. R. Soc. Lond., B, Biol. Sci.">
        <title>Ant behaviour and brain gene expression of defending hosts depend on the ecological success of the intruding social parasite.</title>
        <authorList>
            <person name="Kaur R."/>
            <person name="Stoldt M."/>
            <person name="Jongepier E."/>
            <person name="Feldmeyer B."/>
            <person name="Menzel F."/>
            <person name="Bornberg-Bauer E."/>
            <person name="Foitzik S."/>
        </authorList>
    </citation>
    <scope>NUCLEOTIDE SEQUENCE [LARGE SCALE GENOMIC DNA]</scope>
    <source>
        <tissue evidence="2">Whole body</tissue>
    </source>
</reference>
<evidence type="ECO:0000256" key="1">
    <source>
        <dbReference type="SAM" id="MobiDB-lite"/>
    </source>
</evidence>
<comment type="caution">
    <text evidence="2">The sequence shown here is derived from an EMBL/GenBank/DDBJ whole genome shotgun (WGS) entry which is preliminary data.</text>
</comment>
<keyword evidence="3" id="KW-1185">Reference proteome</keyword>
<accession>A0A4S2JQ89</accession>
<dbReference type="Proteomes" id="UP000310200">
    <property type="component" value="Unassembled WGS sequence"/>
</dbReference>
<protein>
    <submittedName>
        <fullName evidence="2">Uncharacterized protein</fullName>
    </submittedName>
</protein>
<dbReference type="EMBL" id="QBLH01003521">
    <property type="protein sequence ID" value="TGZ37656.1"/>
    <property type="molecule type" value="Genomic_DNA"/>
</dbReference>
<organism evidence="2 3">
    <name type="scientific">Temnothorax longispinosus</name>
    <dbReference type="NCBI Taxonomy" id="300112"/>
    <lineage>
        <taxon>Eukaryota</taxon>
        <taxon>Metazoa</taxon>
        <taxon>Ecdysozoa</taxon>
        <taxon>Arthropoda</taxon>
        <taxon>Hexapoda</taxon>
        <taxon>Insecta</taxon>
        <taxon>Pterygota</taxon>
        <taxon>Neoptera</taxon>
        <taxon>Endopterygota</taxon>
        <taxon>Hymenoptera</taxon>
        <taxon>Apocrita</taxon>
        <taxon>Aculeata</taxon>
        <taxon>Formicoidea</taxon>
        <taxon>Formicidae</taxon>
        <taxon>Myrmicinae</taxon>
        <taxon>Temnothorax</taxon>
    </lineage>
</organism>
<name>A0A4S2JQ89_9HYME</name>
<proteinExistence type="predicted"/>
<feature type="region of interest" description="Disordered" evidence="1">
    <location>
        <begin position="1"/>
        <end position="20"/>
    </location>
</feature>
<dbReference type="AlphaFoldDB" id="A0A4S2JQ89"/>
<sequence length="191" mass="21198">MLASDPANASDGTASIHRRRDGTRTFPDVYAIGNEFVEFRQLLSRAGREQFNLAGSFLAPIDGGCKIADARDPPTSDMRGYPHGVGRSTYVAAFNKACNSQTTEDADTWLVYGGPLIAPELRSRFPFTNSCISTGIAKFRGQRCRVGVTRLTYGKKWYTTQARNKQQWKVKINQDKVGKEIAEYADDRSSC</sequence>
<gene>
    <name evidence="2" type="ORF">DBV15_03351</name>
</gene>
<evidence type="ECO:0000313" key="3">
    <source>
        <dbReference type="Proteomes" id="UP000310200"/>
    </source>
</evidence>